<proteinExistence type="predicted"/>
<dbReference type="EMBL" id="OCZC01000052">
    <property type="protein sequence ID" value="SOO23297.1"/>
    <property type="molecule type" value="Genomic_DNA"/>
</dbReference>
<protein>
    <submittedName>
        <fullName evidence="1">Uncharacterized protein</fullName>
    </submittedName>
</protein>
<name>A0A7Z7IX93_XANCH</name>
<dbReference type="AlphaFoldDB" id="A0A7Z7IX93"/>
<accession>A0A7Z7IX93</accession>
<gene>
    <name evidence="1" type="ORF">XFF6991_260003</name>
</gene>
<reference evidence="1 2" key="1">
    <citation type="submission" date="2017-10" db="EMBL/GenBank/DDBJ databases">
        <authorList>
            <person name="Regsiter A."/>
            <person name="William W."/>
        </authorList>
    </citation>
    <scope>NUCLEOTIDE SEQUENCE [LARGE SCALE GENOMIC DNA]</scope>
    <source>
        <strain evidence="1 2">CFBP6991</strain>
    </source>
</reference>
<evidence type="ECO:0000313" key="2">
    <source>
        <dbReference type="Proteomes" id="UP000234345"/>
    </source>
</evidence>
<sequence length="74" mass="8387">MSLGCVVRHSRSHPRNLPSIPIDRPSLHYSAQEHSRVGSELVFFSDNLTPPDMDGVTSRYRRPWAVEEFASHVA</sequence>
<evidence type="ECO:0000313" key="1">
    <source>
        <dbReference type="EMBL" id="SOO23297.1"/>
    </source>
</evidence>
<organism evidence="1 2">
    <name type="scientific">Xanthomonas campestris pv. phaseoli</name>
    <dbReference type="NCBI Taxonomy" id="317013"/>
    <lineage>
        <taxon>Bacteria</taxon>
        <taxon>Pseudomonadati</taxon>
        <taxon>Pseudomonadota</taxon>
        <taxon>Gammaproteobacteria</taxon>
        <taxon>Lysobacterales</taxon>
        <taxon>Lysobacteraceae</taxon>
        <taxon>Xanthomonas</taxon>
    </lineage>
</organism>
<dbReference type="Proteomes" id="UP000234345">
    <property type="component" value="Unassembled WGS sequence"/>
</dbReference>
<comment type="caution">
    <text evidence="1">The sequence shown here is derived from an EMBL/GenBank/DDBJ whole genome shotgun (WGS) entry which is preliminary data.</text>
</comment>